<proteinExistence type="predicted"/>
<reference evidence="1 2" key="1">
    <citation type="submission" date="2021-06" db="EMBL/GenBank/DDBJ databases">
        <authorList>
            <person name="Palmer J.M."/>
        </authorList>
    </citation>
    <scope>NUCLEOTIDE SEQUENCE [LARGE SCALE GENOMIC DNA]</scope>
    <source>
        <strain evidence="2">if_2019</strain>
        <tissue evidence="1">Muscle</tissue>
    </source>
</reference>
<comment type="caution">
    <text evidence="1">The sequence shown here is derived from an EMBL/GenBank/DDBJ whole genome shotgun (WGS) entry which is preliminary data.</text>
</comment>
<evidence type="ECO:0000313" key="1">
    <source>
        <dbReference type="EMBL" id="MEQ2240167.1"/>
    </source>
</evidence>
<name>A0ABV0U4Q4_9TELE</name>
<evidence type="ECO:0000313" key="2">
    <source>
        <dbReference type="Proteomes" id="UP001482620"/>
    </source>
</evidence>
<keyword evidence="2" id="KW-1185">Reference proteome</keyword>
<gene>
    <name evidence="1" type="ORF">ILYODFUR_012015</name>
</gene>
<organism evidence="1 2">
    <name type="scientific">Ilyodon furcidens</name>
    <name type="common">goldbreast splitfin</name>
    <dbReference type="NCBI Taxonomy" id="33524"/>
    <lineage>
        <taxon>Eukaryota</taxon>
        <taxon>Metazoa</taxon>
        <taxon>Chordata</taxon>
        <taxon>Craniata</taxon>
        <taxon>Vertebrata</taxon>
        <taxon>Euteleostomi</taxon>
        <taxon>Actinopterygii</taxon>
        <taxon>Neopterygii</taxon>
        <taxon>Teleostei</taxon>
        <taxon>Neoteleostei</taxon>
        <taxon>Acanthomorphata</taxon>
        <taxon>Ovalentaria</taxon>
        <taxon>Atherinomorphae</taxon>
        <taxon>Cyprinodontiformes</taxon>
        <taxon>Goodeidae</taxon>
        <taxon>Ilyodon</taxon>
    </lineage>
</organism>
<dbReference type="Proteomes" id="UP001482620">
    <property type="component" value="Unassembled WGS sequence"/>
</dbReference>
<dbReference type="EMBL" id="JAHRIQ010058853">
    <property type="protein sequence ID" value="MEQ2240167.1"/>
    <property type="molecule type" value="Genomic_DNA"/>
</dbReference>
<sequence>MLSVRAETLVTHQSHCKRVVDVCCLGSKDFVNNSTFLFHGRNHSNHKFFPCSKLCFNVLVLRDSLIALWQQFKTFKERNMRSFFAIFKVLFLQWQILGRMM</sequence>
<accession>A0ABV0U4Q4</accession>
<protein>
    <submittedName>
        <fullName evidence="1">Uncharacterized protein</fullName>
    </submittedName>
</protein>